<dbReference type="InterPro" id="IPR036594">
    <property type="entry name" value="Meth_synthase_dom"/>
</dbReference>
<dbReference type="Gene3D" id="3.40.50.280">
    <property type="entry name" value="Cobalamin-binding domain"/>
    <property type="match status" value="1"/>
</dbReference>
<dbReference type="InterPro" id="IPR009061">
    <property type="entry name" value="DNA-bd_dom_put_sf"/>
</dbReference>
<keyword evidence="4" id="KW-1185">Reference proteome</keyword>
<dbReference type="Proteomes" id="UP001501598">
    <property type="component" value="Unassembled WGS sequence"/>
</dbReference>
<dbReference type="InterPro" id="IPR047057">
    <property type="entry name" value="MerR_fam"/>
</dbReference>
<evidence type="ECO:0000313" key="4">
    <source>
        <dbReference type="Proteomes" id="UP001501598"/>
    </source>
</evidence>
<dbReference type="InterPro" id="IPR036724">
    <property type="entry name" value="Cobalamin-bd_sf"/>
</dbReference>
<accession>A0ABP8S331</accession>
<dbReference type="InterPro" id="IPR000551">
    <property type="entry name" value="MerR-type_HTH_dom"/>
</dbReference>
<dbReference type="InterPro" id="IPR003759">
    <property type="entry name" value="Cbl-bd_cap"/>
</dbReference>
<dbReference type="Pfam" id="PF02607">
    <property type="entry name" value="B12-binding_2"/>
    <property type="match status" value="1"/>
</dbReference>
<reference evidence="4" key="1">
    <citation type="journal article" date="2019" name="Int. J. Syst. Evol. Microbiol.">
        <title>The Global Catalogue of Microorganisms (GCM) 10K type strain sequencing project: providing services to taxonomists for standard genome sequencing and annotation.</title>
        <authorList>
            <consortium name="The Broad Institute Genomics Platform"/>
            <consortium name="The Broad Institute Genome Sequencing Center for Infectious Disease"/>
            <person name="Wu L."/>
            <person name="Ma J."/>
        </authorList>
    </citation>
    <scope>NUCLEOTIDE SEQUENCE [LARGE SCALE GENOMIC DNA]</scope>
    <source>
        <strain evidence="4">JCM 17906</strain>
    </source>
</reference>
<name>A0ABP8S331_9PSEU</name>
<dbReference type="PANTHER" id="PTHR30204:SF97">
    <property type="entry name" value="MERR FAMILY REGULATORY PROTEIN"/>
    <property type="match status" value="1"/>
</dbReference>
<dbReference type="Gene3D" id="1.10.1240.10">
    <property type="entry name" value="Methionine synthase domain"/>
    <property type="match status" value="1"/>
</dbReference>
<dbReference type="Pfam" id="PF13411">
    <property type="entry name" value="MerR_1"/>
    <property type="match status" value="1"/>
</dbReference>
<comment type="caution">
    <text evidence="3">The sequence shown here is derived from an EMBL/GenBank/DDBJ whole genome shotgun (WGS) entry which is preliminary data.</text>
</comment>
<evidence type="ECO:0000259" key="2">
    <source>
        <dbReference type="PROSITE" id="PS50937"/>
    </source>
</evidence>
<keyword evidence="1" id="KW-0238">DNA-binding</keyword>
<organism evidence="3 4">
    <name type="scientific">Pseudonocardia xishanensis</name>
    <dbReference type="NCBI Taxonomy" id="630995"/>
    <lineage>
        <taxon>Bacteria</taxon>
        <taxon>Bacillati</taxon>
        <taxon>Actinomycetota</taxon>
        <taxon>Actinomycetes</taxon>
        <taxon>Pseudonocardiales</taxon>
        <taxon>Pseudonocardiaceae</taxon>
        <taxon>Pseudonocardia</taxon>
    </lineage>
</organism>
<evidence type="ECO:0000256" key="1">
    <source>
        <dbReference type="ARBA" id="ARBA00023125"/>
    </source>
</evidence>
<dbReference type="Gene3D" id="1.10.1660.10">
    <property type="match status" value="1"/>
</dbReference>
<feature type="domain" description="HTH merR-type" evidence="2">
    <location>
        <begin position="16"/>
        <end position="85"/>
    </location>
</feature>
<dbReference type="SUPFAM" id="SSF46955">
    <property type="entry name" value="Putative DNA-binding domain"/>
    <property type="match status" value="1"/>
</dbReference>
<evidence type="ECO:0000313" key="3">
    <source>
        <dbReference type="EMBL" id="GAA4560075.1"/>
    </source>
</evidence>
<dbReference type="PROSITE" id="PS50937">
    <property type="entry name" value="HTH_MERR_2"/>
    <property type="match status" value="1"/>
</dbReference>
<gene>
    <name evidence="3" type="ORF">GCM10023175_69300</name>
</gene>
<proteinExistence type="predicted"/>
<dbReference type="SMART" id="SM00422">
    <property type="entry name" value="HTH_MERR"/>
    <property type="match status" value="1"/>
</dbReference>
<dbReference type="EMBL" id="BAABGT010000122">
    <property type="protein sequence ID" value="GAA4560075.1"/>
    <property type="molecule type" value="Genomic_DNA"/>
</dbReference>
<dbReference type="RefSeq" id="WP_345427697.1">
    <property type="nucleotide sequence ID" value="NZ_BAABGT010000122.1"/>
</dbReference>
<dbReference type="PANTHER" id="PTHR30204">
    <property type="entry name" value="REDOX-CYCLING DRUG-SENSING TRANSCRIPTIONAL ACTIVATOR SOXR"/>
    <property type="match status" value="1"/>
</dbReference>
<dbReference type="SUPFAM" id="SSF52242">
    <property type="entry name" value="Cobalamin (vitamin B12)-binding domain"/>
    <property type="match status" value="1"/>
</dbReference>
<sequence>MSGAGRPSAGIPSSVGLSISAVASRTGVTTTTLRMWQERYGLGASLRSGGGHRRYTAGDVDRVVAVKHLVDRGVPTAEAARSVLEAARHDLTLPDGAHPVAHELGHAALELDGPTVRRLLAARLAKDTVAAVWEGVLRPVLATIGDEWPVVAHGIAVEHLVSHVAATELARVTGPHAADAPDVLLASAPAELHDLPLVALGAELASTGRRGTVLGARTPTASLVAAADRAAPAAVVVLALTPEVADPEVLTAVGASAPVVAAGPGWDPTVLPAAVPHVDGLAEAAEVAAALSAGRRV</sequence>
<protein>
    <submittedName>
        <fullName evidence="3">MerR family transcriptional regulator</fullName>
    </submittedName>
</protein>